<evidence type="ECO:0000313" key="3">
    <source>
        <dbReference type="Proteomes" id="UP000010077"/>
    </source>
</evidence>
<dbReference type="InterPro" id="IPR004843">
    <property type="entry name" value="Calcineurin-like_PHP"/>
</dbReference>
<feature type="domain" description="Calcineurin-like phosphoesterase" evidence="1">
    <location>
        <begin position="1"/>
        <end position="237"/>
    </location>
</feature>
<dbReference type="eggNOG" id="COG1409">
    <property type="taxonomic scope" value="Bacteria"/>
</dbReference>
<reference evidence="2 3" key="1">
    <citation type="journal article" date="2012" name="Proc. Natl. Acad. Sci. U.S.A.">
        <title>Genome streamlining and chemical defense in a coral reef symbiosis.</title>
        <authorList>
            <person name="Kwan J.C."/>
            <person name="Donia M.S."/>
            <person name="Han A.W."/>
            <person name="Hirose E."/>
            <person name="Haygood M.G."/>
            <person name="Schmidt E.W."/>
        </authorList>
    </citation>
    <scope>NUCLEOTIDE SEQUENCE [LARGE SCALE GENOMIC DNA]</scope>
    <source>
        <strain evidence="2 3">L2</strain>
    </source>
</reference>
<dbReference type="STRING" id="1193729.A1OE_895"/>
<dbReference type="EMBL" id="CP003539">
    <property type="protein sequence ID" value="AFX99079.1"/>
    <property type="molecule type" value="Genomic_DNA"/>
</dbReference>
<dbReference type="PANTHER" id="PTHR36492:SF2">
    <property type="entry name" value="[ACYL-CARRIER-PROTEIN] PHOSPHODIESTERASE PPTH"/>
    <property type="match status" value="1"/>
</dbReference>
<dbReference type="Gene3D" id="3.60.21.10">
    <property type="match status" value="1"/>
</dbReference>
<proteinExistence type="predicted"/>
<accession>K7YRB5</accession>
<sequence length="274" mass="31216">MQLLAISDLHLESGLNRIALEDLPSYPEDWLIIAGDVAEQIDIVADALAILANHFAKVIWVTGNHELWSRPNSGEPIGANRYNALVARARSLGVITPEDPFPLWPGSLPQGVDKLIIAPMFLLYDYSFRPDNVPLELVVEWAEQTHNVCTDEVLLSPATYKSRIAWCHTRLAQTEMRLNLEVPANAHTILINHWPLRRDLISIPLVPRFTPWCGTLLTEDWHIRFNAYAVVTGHLHTRRTDMLGKTRFEEVSLGYARQWNYEHGMSKYLRVIIA</sequence>
<dbReference type="RefSeq" id="WP_015088577.1">
    <property type="nucleotide sequence ID" value="NC_019566.1"/>
</dbReference>
<dbReference type="GO" id="GO:0016787">
    <property type="term" value="F:hydrolase activity"/>
    <property type="evidence" value="ECO:0007669"/>
    <property type="project" value="InterPro"/>
</dbReference>
<organism evidence="2 3">
    <name type="scientific">Candidatus Endolissoclinum faulkneri L2</name>
    <dbReference type="NCBI Taxonomy" id="1193729"/>
    <lineage>
        <taxon>Bacteria</taxon>
        <taxon>Pseudomonadati</taxon>
        <taxon>Pseudomonadota</taxon>
        <taxon>Alphaproteobacteria</taxon>
        <taxon>Rhodospirillales</taxon>
        <taxon>Rhodospirillaceae</taxon>
        <taxon>Candidatus Endolissoclinum</taxon>
    </lineage>
</organism>
<protein>
    <recommendedName>
        <fullName evidence="1">Calcineurin-like phosphoesterase domain-containing protein</fullName>
    </recommendedName>
</protein>
<dbReference type="Pfam" id="PF00149">
    <property type="entry name" value="Metallophos"/>
    <property type="match status" value="1"/>
</dbReference>
<evidence type="ECO:0000259" key="1">
    <source>
        <dbReference type="Pfam" id="PF00149"/>
    </source>
</evidence>
<gene>
    <name evidence="2" type="ORF">A1OE_895</name>
</gene>
<dbReference type="SUPFAM" id="SSF56300">
    <property type="entry name" value="Metallo-dependent phosphatases"/>
    <property type="match status" value="1"/>
</dbReference>
<dbReference type="KEGG" id="thal:A1OE_895"/>
<dbReference type="InterPro" id="IPR029052">
    <property type="entry name" value="Metallo-depent_PP-like"/>
</dbReference>
<dbReference type="Proteomes" id="UP000010077">
    <property type="component" value="Chromosome"/>
</dbReference>
<dbReference type="InterPro" id="IPR052963">
    <property type="entry name" value="Pantetheine_PDE"/>
</dbReference>
<dbReference type="PATRIC" id="fig|1193729.4.peg.498"/>
<keyword evidence="3" id="KW-1185">Reference proteome</keyword>
<name>K7YRB5_9PROT</name>
<dbReference type="OrthoDB" id="9013891at2"/>
<dbReference type="PANTHER" id="PTHR36492">
    <property type="match status" value="1"/>
</dbReference>
<dbReference type="AlphaFoldDB" id="K7YRB5"/>
<evidence type="ECO:0000313" key="2">
    <source>
        <dbReference type="EMBL" id="AFX99079.1"/>
    </source>
</evidence>
<dbReference type="HOGENOM" id="CLU_057759_1_0_5"/>